<feature type="domain" description="MCM N-terminal" evidence="1">
    <location>
        <begin position="16"/>
        <end position="60"/>
    </location>
</feature>
<dbReference type="InterPro" id="IPR012340">
    <property type="entry name" value="NA-bd_OB-fold"/>
</dbReference>
<dbReference type="Gene3D" id="3.30.1640.10">
    <property type="entry name" value="mini-chromosome maintenance (MCM) complex, chain A, domain 1"/>
    <property type="match status" value="1"/>
</dbReference>
<reference evidence="3" key="2">
    <citation type="journal article" date="2007" name="PLoS Biol.">
        <title>Survey sequencing and comparative analysis of the elephant shark (Callorhinchus milii) genome.</title>
        <authorList>
            <person name="Venkatesh B."/>
            <person name="Kirkness E.F."/>
            <person name="Loh Y.H."/>
            <person name="Halpern A.L."/>
            <person name="Lee A.P."/>
            <person name="Johnson J."/>
            <person name="Dandona N."/>
            <person name="Viswanathan L.D."/>
            <person name="Tay A."/>
            <person name="Venter J.C."/>
            <person name="Strausberg R.L."/>
            <person name="Brenner S."/>
        </authorList>
    </citation>
    <scope>NUCLEOTIDE SEQUENCE [LARGE SCALE GENOMIC DNA]</scope>
</reference>
<evidence type="ECO:0000259" key="1">
    <source>
        <dbReference type="Pfam" id="PF14551"/>
    </source>
</evidence>
<dbReference type="SUPFAM" id="SSF50249">
    <property type="entry name" value="Nucleic acid-binding proteins"/>
    <property type="match status" value="1"/>
</dbReference>
<evidence type="ECO:0000313" key="3">
    <source>
        <dbReference type="Proteomes" id="UP000314986"/>
    </source>
</evidence>
<dbReference type="AlphaFoldDB" id="A0A4W3GP79"/>
<dbReference type="Proteomes" id="UP000314986">
    <property type="component" value="Unassembled WGS sequence"/>
</dbReference>
<reference evidence="2" key="5">
    <citation type="submission" date="2025-09" db="UniProtKB">
        <authorList>
            <consortium name="Ensembl"/>
        </authorList>
    </citation>
    <scope>IDENTIFICATION</scope>
</reference>
<reference evidence="3" key="3">
    <citation type="journal article" date="2014" name="Nature">
        <title>Elephant shark genome provides unique insights into gnathostome evolution.</title>
        <authorList>
            <consortium name="International Elephant Shark Genome Sequencing Consortium"/>
            <person name="Venkatesh B."/>
            <person name="Lee A.P."/>
            <person name="Ravi V."/>
            <person name="Maurya A.K."/>
            <person name="Lian M.M."/>
            <person name="Swann J.B."/>
            <person name="Ohta Y."/>
            <person name="Flajnik M.F."/>
            <person name="Sutoh Y."/>
            <person name="Kasahara M."/>
            <person name="Hoon S."/>
            <person name="Gangu V."/>
            <person name="Roy S.W."/>
            <person name="Irimia M."/>
            <person name="Korzh V."/>
            <person name="Kondrychyn I."/>
            <person name="Lim Z.W."/>
            <person name="Tay B.H."/>
            <person name="Tohari S."/>
            <person name="Kong K.W."/>
            <person name="Ho S."/>
            <person name="Lorente-Galdos B."/>
            <person name="Quilez J."/>
            <person name="Marques-Bonet T."/>
            <person name="Raney B.J."/>
            <person name="Ingham P.W."/>
            <person name="Tay A."/>
            <person name="Hillier L.W."/>
            <person name="Minx P."/>
            <person name="Boehm T."/>
            <person name="Wilson R.K."/>
            <person name="Brenner S."/>
            <person name="Warren W.C."/>
        </authorList>
    </citation>
    <scope>NUCLEOTIDE SEQUENCE [LARGE SCALE GENOMIC DNA]</scope>
</reference>
<organism evidence="2 3">
    <name type="scientific">Callorhinchus milii</name>
    <name type="common">Ghost shark</name>
    <dbReference type="NCBI Taxonomy" id="7868"/>
    <lineage>
        <taxon>Eukaryota</taxon>
        <taxon>Metazoa</taxon>
        <taxon>Chordata</taxon>
        <taxon>Craniata</taxon>
        <taxon>Vertebrata</taxon>
        <taxon>Chondrichthyes</taxon>
        <taxon>Holocephali</taxon>
        <taxon>Chimaeriformes</taxon>
        <taxon>Callorhinchidae</taxon>
        <taxon>Callorhinchus</taxon>
    </lineage>
</organism>
<proteinExistence type="predicted"/>
<dbReference type="InterPro" id="IPR027925">
    <property type="entry name" value="MCM_N"/>
</dbReference>
<accession>A0A4W3GP79</accession>
<reference evidence="2" key="4">
    <citation type="submission" date="2025-08" db="UniProtKB">
        <authorList>
            <consortium name="Ensembl"/>
        </authorList>
    </citation>
    <scope>IDENTIFICATION</scope>
</reference>
<name>A0A4W3GP79_CALMI</name>
<evidence type="ECO:0000313" key="2">
    <source>
        <dbReference type="Ensembl" id="ENSCMIP00000005798.1"/>
    </source>
</evidence>
<dbReference type="STRING" id="7868.ENSCMIP00000005798"/>
<reference evidence="3" key="1">
    <citation type="journal article" date="2006" name="Science">
        <title>Ancient noncoding elements conserved in the human genome.</title>
        <authorList>
            <person name="Venkatesh B."/>
            <person name="Kirkness E.F."/>
            <person name="Loh Y.H."/>
            <person name="Halpern A.L."/>
            <person name="Lee A.P."/>
            <person name="Johnson J."/>
            <person name="Dandona N."/>
            <person name="Viswanathan L.D."/>
            <person name="Tay A."/>
            <person name="Venter J.C."/>
            <person name="Strausberg R.L."/>
            <person name="Brenner S."/>
        </authorList>
    </citation>
    <scope>NUCLEOTIDE SEQUENCE [LARGE SCALE GENOMIC DNA]</scope>
</reference>
<sequence>MEGRQVGGQLKARSKRDELKRHYNLGEYWIEVSIEDLSGFDENLADYLLKQPSEHLPLVRWGLGFCVCQTPGRSR</sequence>
<dbReference type="InParanoid" id="A0A4W3GP79"/>
<dbReference type="Ensembl" id="ENSCMIT00000005992.1">
    <property type="protein sequence ID" value="ENSCMIP00000005798.1"/>
    <property type="gene ID" value="ENSCMIG00000003341.1"/>
</dbReference>
<protein>
    <recommendedName>
        <fullName evidence="1">MCM N-terminal domain-containing protein</fullName>
    </recommendedName>
</protein>
<dbReference type="Pfam" id="PF14551">
    <property type="entry name" value="MCM_N"/>
    <property type="match status" value="1"/>
</dbReference>
<keyword evidence="3" id="KW-1185">Reference proteome</keyword>